<sequence>MHLAYVLTTHKKLLYNFKTQEAEALLNQALVYHPNNKSLIRLAAISHLSNLNYTMAAWKLSALDPTFKPIHTLSRSMGRDSKTVNISNLTKVYSFLNEQNADLAMANMSYQLRNKLNTVDKEILFNTLMKQLNHYVKTIDIKQGKLSIKGSSPIVDFSPLPLIIFTEIDISKIGTDDINEVIFCAPKALKINVLTYSKFSEDLKTIKYSIVK</sequence>
<gene>
    <name evidence="1" type="ORF">PQO03_20860</name>
</gene>
<organism evidence="1 2">
    <name type="scientific">Lentisphaera profundi</name>
    <dbReference type="NCBI Taxonomy" id="1658616"/>
    <lineage>
        <taxon>Bacteria</taxon>
        <taxon>Pseudomonadati</taxon>
        <taxon>Lentisphaerota</taxon>
        <taxon>Lentisphaeria</taxon>
        <taxon>Lentisphaerales</taxon>
        <taxon>Lentisphaeraceae</taxon>
        <taxon>Lentisphaera</taxon>
    </lineage>
</organism>
<dbReference type="EMBL" id="CP117812">
    <property type="protein sequence ID" value="WDE98270.1"/>
    <property type="molecule type" value="Genomic_DNA"/>
</dbReference>
<proteinExistence type="predicted"/>
<dbReference type="RefSeq" id="WP_274153144.1">
    <property type="nucleotide sequence ID" value="NZ_CP117812.1"/>
</dbReference>
<name>A0ABY7VVL4_9BACT</name>
<evidence type="ECO:0000313" key="1">
    <source>
        <dbReference type="EMBL" id="WDE98270.1"/>
    </source>
</evidence>
<dbReference type="Proteomes" id="UP001214250">
    <property type="component" value="Chromosome 2"/>
</dbReference>
<evidence type="ECO:0000313" key="2">
    <source>
        <dbReference type="Proteomes" id="UP001214250"/>
    </source>
</evidence>
<reference evidence="1 2" key="1">
    <citation type="submission" date="2023-02" db="EMBL/GenBank/DDBJ databases">
        <title>Genome sequence of Lentisphaera profundi SAORIC-696.</title>
        <authorList>
            <person name="Kim e."/>
            <person name="Cho J.-C."/>
            <person name="Choi A."/>
            <person name="Kang I."/>
        </authorList>
    </citation>
    <scope>NUCLEOTIDE SEQUENCE [LARGE SCALE GENOMIC DNA]</scope>
    <source>
        <strain evidence="1 2">SAORIC-696</strain>
    </source>
</reference>
<keyword evidence="2" id="KW-1185">Reference proteome</keyword>
<accession>A0ABY7VVL4</accession>
<protein>
    <submittedName>
        <fullName evidence="1">Uncharacterized protein</fullName>
    </submittedName>
</protein>